<protein>
    <submittedName>
        <fullName evidence="2">ATP-binding protein</fullName>
    </submittedName>
</protein>
<gene>
    <name evidence="2" type="ORF">ACG00Y_27690</name>
</gene>
<sequence>MKGITLPEYKEPPSPESYVPLGHPQCDGNPFIECISSHIINAPNFSAEVAVQLPTAPKNGVAVGGNPILASLGMRQLPVAVYPTPILHRTNDRVLELHLLGLIDRNPLNSVEQNKRFHLLTTADPASLKERVQTFNVGTPLSLFVMGTSGLGKTFGVQYCLARLPSKYRHTAYGGRTLDVLQVMYLYVSCPPTGTLKGLLFEILLALDLELGTDFYTRWLNRYPSTDVLLINVCLILSSHSVGVLVLDELQHLKARGYAETEIQLNFFVALMNFLRVPLICIGTYAARKVIEGTLRDPRRLSGLGCIEFSRYEENDAITKAMENYYLGFLPMPPDRKEEAFLRSSVYDIYQGIHALLPNLVQRCAAEMAFRGLKHLTRDVLSYYQRVELKLLERPLEILRRRDPDAAQHYDDLVGPETLKEWRASQQKIDTERVKQGQTWSPAATVTELSRTFEVEGFPCGHITDIAIAREVKRTRAMFGDGDLYPAFKKQGLLADRILEGKLSSSA</sequence>
<name>A0ABW7FAR4_9BURK</name>
<dbReference type="RefSeq" id="WP_394484696.1">
    <property type="nucleotide sequence ID" value="NZ_JBIGHV010000015.1"/>
</dbReference>
<reference evidence="2 3" key="1">
    <citation type="submission" date="2024-08" db="EMBL/GenBank/DDBJ databases">
        <authorList>
            <person name="Lu H."/>
        </authorList>
    </citation>
    <scope>NUCLEOTIDE SEQUENCE [LARGE SCALE GENOMIC DNA]</scope>
    <source>
        <strain evidence="2 3">LYH14W</strain>
    </source>
</reference>
<organism evidence="2 3">
    <name type="scientific">Pelomonas parva</name>
    <dbReference type="NCBI Taxonomy" id="3299032"/>
    <lineage>
        <taxon>Bacteria</taxon>
        <taxon>Pseudomonadati</taxon>
        <taxon>Pseudomonadota</taxon>
        <taxon>Betaproteobacteria</taxon>
        <taxon>Burkholderiales</taxon>
        <taxon>Sphaerotilaceae</taxon>
        <taxon>Roseateles</taxon>
    </lineage>
</organism>
<evidence type="ECO:0000313" key="2">
    <source>
        <dbReference type="EMBL" id="MFG6433716.1"/>
    </source>
</evidence>
<evidence type="ECO:0000313" key="3">
    <source>
        <dbReference type="Proteomes" id="UP001606210"/>
    </source>
</evidence>
<keyword evidence="3" id="KW-1185">Reference proteome</keyword>
<evidence type="ECO:0000259" key="1">
    <source>
        <dbReference type="Pfam" id="PF13401"/>
    </source>
</evidence>
<dbReference type="GO" id="GO:0005524">
    <property type="term" value="F:ATP binding"/>
    <property type="evidence" value="ECO:0007669"/>
    <property type="project" value="UniProtKB-KW"/>
</dbReference>
<proteinExistence type="predicted"/>
<dbReference type="Pfam" id="PF13401">
    <property type="entry name" value="AAA_22"/>
    <property type="match status" value="1"/>
</dbReference>
<accession>A0ABW7FAR4</accession>
<keyword evidence="2" id="KW-0067">ATP-binding</keyword>
<dbReference type="InterPro" id="IPR049945">
    <property type="entry name" value="AAA_22"/>
</dbReference>
<comment type="caution">
    <text evidence="2">The sequence shown here is derived from an EMBL/GenBank/DDBJ whole genome shotgun (WGS) entry which is preliminary data.</text>
</comment>
<dbReference type="InterPro" id="IPR027417">
    <property type="entry name" value="P-loop_NTPase"/>
</dbReference>
<feature type="domain" description="ORC1/DEAH AAA+ ATPase" evidence="1">
    <location>
        <begin position="141"/>
        <end position="290"/>
    </location>
</feature>
<keyword evidence="2" id="KW-0547">Nucleotide-binding</keyword>
<dbReference type="Proteomes" id="UP001606210">
    <property type="component" value="Unassembled WGS sequence"/>
</dbReference>
<dbReference type="EMBL" id="JBIGHV010000015">
    <property type="protein sequence ID" value="MFG6433716.1"/>
    <property type="molecule type" value="Genomic_DNA"/>
</dbReference>
<dbReference type="SUPFAM" id="SSF52540">
    <property type="entry name" value="P-loop containing nucleoside triphosphate hydrolases"/>
    <property type="match status" value="1"/>
</dbReference>
<dbReference type="Gene3D" id="3.40.50.300">
    <property type="entry name" value="P-loop containing nucleotide triphosphate hydrolases"/>
    <property type="match status" value="1"/>
</dbReference>